<feature type="compositionally biased region" description="Polar residues" evidence="1">
    <location>
        <begin position="21"/>
        <end position="40"/>
    </location>
</feature>
<dbReference type="WBParaSite" id="Pan_g9935.t1">
    <property type="protein sequence ID" value="Pan_g9935.t1"/>
    <property type="gene ID" value="Pan_g9935"/>
</dbReference>
<reference evidence="3" key="2">
    <citation type="submission" date="2020-10" db="UniProtKB">
        <authorList>
            <consortium name="WormBaseParasite"/>
        </authorList>
    </citation>
    <scope>IDENTIFICATION</scope>
</reference>
<dbReference type="Proteomes" id="UP000492821">
    <property type="component" value="Unassembled WGS sequence"/>
</dbReference>
<dbReference type="AlphaFoldDB" id="A0A7E4WEB4"/>
<name>A0A7E4WEB4_PANRE</name>
<evidence type="ECO:0000313" key="2">
    <source>
        <dbReference type="Proteomes" id="UP000492821"/>
    </source>
</evidence>
<evidence type="ECO:0000256" key="1">
    <source>
        <dbReference type="SAM" id="MobiDB-lite"/>
    </source>
</evidence>
<organism evidence="2 3">
    <name type="scientific">Panagrellus redivivus</name>
    <name type="common">Microworm</name>
    <dbReference type="NCBI Taxonomy" id="6233"/>
    <lineage>
        <taxon>Eukaryota</taxon>
        <taxon>Metazoa</taxon>
        <taxon>Ecdysozoa</taxon>
        <taxon>Nematoda</taxon>
        <taxon>Chromadorea</taxon>
        <taxon>Rhabditida</taxon>
        <taxon>Tylenchina</taxon>
        <taxon>Panagrolaimomorpha</taxon>
        <taxon>Panagrolaimoidea</taxon>
        <taxon>Panagrolaimidae</taxon>
        <taxon>Panagrellus</taxon>
    </lineage>
</organism>
<reference evidence="2" key="1">
    <citation type="journal article" date="2013" name="Genetics">
        <title>The draft genome and transcriptome of Panagrellus redivivus are shaped by the harsh demands of a free-living lifestyle.</title>
        <authorList>
            <person name="Srinivasan J."/>
            <person name="Dillman A.R."/>
            <person name="Macchietto M.G."/>
            <person name="Heikkinen L."/>
            <person name="Lakso M."/>
            <person name="Fracchia K.M."/>
            <person name="Antoshechkin I."/>
            <person name="Mortazavi A."/>
            <person name="Wong G."/>
            <person name="Sternberg P.W."/>
        </authorList>
    </citation>
    <scope>NUCLEOTIDE SEQUENCE [LARGE SCALE GENOMIC DNA]</scope>
    <source>
        <strain evidence="2">MT8872</strain>
    </source>
</reference>
<accession>A0A7E4WEB4</accession>
<sequence length="68" mass="7213">MAIGVLGLPMSATPLRRHPNDGTTENSLNEEAGSPLSQTPAVTLGKLIKRLIIKFVPVMPVSQPRAPP</sequence>
<evidence type="ECO:0000313" key="3">
    <source>
        <dbReference type="WBParaSite" id="Pan_g9935.t1"/>
    </source>
</evidence>
<protein>
    <submittedName>
        <fullName evidence="3">Secreted protein</fullName>
    </submittedName>
</protein>
<proteinExistence type="predicted"/>
<feature type="region of interest" description="Disordered" evidence="1">
    <location>
        <begin position="1"/>
        <end position="40"/>
    </location>
</feature>
<keyword evidence="2" id="KW-1185">Reference proteome</keyword>